<evidence type="ECO:0000313" key="2">
    <source>
        <dbReference type="Proteomes" id="UP000023152"/>
    </source>
</evidence>
<protein>
    <submittedName>
        <fullName evidence="1">Uncharacterized protein</fullName>
    </submittedName>
</protein>
<evidence type="ECO:0000313" key="1">
    <source>
        <dbReference type="EMBL" id="ETO12465.1"/>
    </source>
</evidence>
<organism evidence="1 2">
    <name type="scientific">Reticulomyxa filosa</name>
    <dbReference type="NCBI Taxonomy" id="46433"/>
    <lineage>
        <taxon>Eukaryota</taxon>
        <taxon>Sar</taxon>
        <taxon>Rhizaria</taxon>
        <taxon>Retaria</taxon>
        <taxon>Foraminifera</taxon>
        <taxon>Monothalamids</taxon>
        <taxon>Reticulomyxidae</taxon>
        <taxon>Reticulomyxa</taxon>
    </lineage>
</organism>
<name>X6MHD3_RETFI</name>
<dbReference type="Proteomes" id="UP000023152">
    <property type="component" value="Unassembled WGS sequence"/>
</dbReference>
<gene>
    <name evidence="1" type="ORF">RFI_24909</name>
</gene>
<dbReference type="AlphaFoldDB" id="X6MHD3"/>
<sequence length="373" mass="44358">MEFKKAITLFANFTKLNVERKFYLLDKEFQLDNIDECFAFFNIINFVKNYDYFFNWIKRKSNHWTDKDPKKRQHYKEFLSELIEHFYFKHETNSVVLHCDPYENIESIGNYFVAPDFEETMKEWKDCRTFLGRDIEKLIYSFMPVFLDSFIPDYLLLPCSQDLKDYDAKNCALMLFKVNKENAKHRITVGTMWFLMLHKYFLDKTYSLNGVSTNLNRFYLSLQTNNLIVDGQMIVLSDKRRFNDKSTMDFLSILLFCSEKHIEFIRIVEELIPKIRQLNQSQIFKRQTTYFHPLQRDLANGFQDYGELDSYFALAKNCDRDDIKEIKEAISELPGGIPNDIINLIIGYTQRGIDDFMLDTQISDIASDGSYVV</sequence>
<comment type="caution">
    <text evidence="1">The sequence shown here is derived from an EMBL/GenBank/DDBJ whole genome shotgun (WGS) entry which is preliminary data.</text>
</comment>
<accession>X6MHD3</accession>
<reference evidence="1 2" key="1">
    <citation type="journal article" date="2013" name="Curr. Biol.">
        <title>The Genome of the Foraminiferan Reticulomyxa filosa.</title>
        <authorList>
            <person name="Glockner G."/>
            <person name="Hulsmann N."/>
            <person name="Schleicher M."/>
            <person name="Noegel A.A."/>
            <person name="Eichinger L."/>
            <person name="Gallinger C."/>
            <person name="Pawlowski J."/>
            <person name="Sierra R."/>
            <person name="Euteneuer U."/>
            <person name="Pillet L."/>
            <person name="Moustafa A."/>
            <person name="Platzer M."/>
            <person name="Groth M."/>
            <person name="Szafranski K."/>
            <person name="Schliwa M."/>
        </authorList>
    </citation>
    <scope>NUCLEOTIDE SEQUENCE [LARGE SCALE GENOMIC DNA]</scope>
</reference>
<dbReference type="EMBL" id="ASPP01021379">
    <property type="protein sequence ID" value="ETO12465.1"/>
    <property type="molecule type" value="Genomic_DNA"/>
</dbReference>
<keyword evidence="2" id="KW-1185">Reference proteome</keyword>
<proteinExistence type="predicted"/>